<feature type="transmembrane region" description="Helical" evidence="7">
    <location>
        <begin position="75"/>
        <end position="96"/>
    </location>
</feature>
<protein>
    <submittedName>
        <fullName evidence="9">Sugar ABC transporter permease</fullName>
    </submittedName>
</protein>
<sequence length="294" mass="32869">MIIQKLLKNHTVFMLMLVPAVVLYLIFVIYPMFGGMYYSLTNWTGMDANYKFIGLDNYQSIFTDPRVLVPLKNTFIYAFLTTVVVNIMALFIAVGLDSEIKSKNILRVLIYIPCILSSLIVGYVWSFIFTEPVAHLGKQLGIELLSNNILGSKASLFAVSFVTIWQTAGWYMVIYLAGLQTIDQNLYESAMVDGASRWQKFIYITVPSMVPAFTVNLVIALLRTFKQFDLIFAMTNGGPGNASEVVSLVIYKESFNSFHAGYGSAVGVLLFAIIVVFSLIQISIFRKAEDKASV</sequence>
<evidence type="ECO:0000259" key="8">
    <source>
        <dbReference type="PROSITE" id="PS50928"/>
    </source>
</evidence>
<evidence type="ECO:0000256" key="4">
    <source>
        <dbReference type="ARBA" id="ARBA00022692"/>
    </source>
</evidence>
<dbReference type="CDD" id="cd06261">
    <property type="entry name" value="TM_PBP2"/>
    <property type="match status" value="1"/>
</dbReference>
<proteinExistence type="inferred from homology"/>
<evidence type="ECO:0000256" key="6">
    <source>
        <dbReference type="ARBA" id="ARBA00023136"/>
    </source>
</evidence>
<dbReference type="PROSITE" id="PS50928">
    <property type="entry name" value="ABC_TM1"/>
    <property type="match status" value="1"/>
</dbReference>
<name>A0ABX0JE55_9BACL</name>
<keyword evidence="4 7" id="KW-0812">Transmembrane</keyword>
<keyword evidence="2 7" id="KW-0813">Transport</keyword>
<dbReference type="InterPro" id="IPR051393">
    <property type="entry name" value="ABC_transporter_permease"/>
</dbReference>
<organism evidence="9 10">
    <name type="scientific">Paenibacillus agricola</name>
    <dbReference type="NCBI Taxonomy" id="2716264"/>
    <lineage>
        <taxon>Bacteria</taxon>
        <taxon>Bacillati</taxon>
        <taxon>Bacillota</taxon>
        <taxon>Bacilli</taxon>
        <taxon>Bacillales</taxon>
        <taxon>Paenibacillaceae</taxon>
        <taxon>Paenibacillus</taxon>
    </lineage>
</organism>
<feature type="transmembrane region" description="Helical" evidence="7">
    <location>
        <begin position="200"/>
        <end position="222"/>
    </location>
</feature>
<dbReference type="PANTHER" id="PTHR30193:SF37">
    <property type="entry name" value="INNER MEMBRANE ABC TRANSPORTER PERMEASE PROTEIN YCJO"/>
    <property type="match status" value="1"/>
</dbReference>
<evidence type="ECO:0000313" key="10">
    <source>
        <dbReference type="Proteomes" id="UP001165962"/>
    </source>
</evidence>
<dbReference type="InterPro" id="IPR000515">
    <property type="entry name" value="MetI-like"/>
</dbReference>
<keyword evidence="5 7" id="KW-1133">Transmembrane helix</keyword>
<dbReference type="EMBL" id="JAAOIW010000008">
    <property type="protein sequence ID" value="NHN32514.1"/>
    <property type="molecule type" value="Genomic_DNA"/>
</dbReference>
<gene>
    <name evidence="9" type="ORF">G9U52_21975</name>
</gene>
<keyword evidence="3" id="KW-1003">Cell membrane</keyword>
<evidence type="ECO:0000313" key="9">
    <source>
        <dbReference type="EMBL" id="NHN32514.1"/>
    </source>
</evidence>
<keyword evidence="6 7" id="KW-0472">Membrane</keyword>
<comment type="subcellular location">
    <subcellularLocation>
        <location evidence="1 7">Cell membrane</location>
        <topology evidence="1 7">Multi-pass membrane protein</topology>
    </subcellularLocation>
</comment>
<feature type="transmembrane region" description="Helical" evidence="7">
    <location>
        <begin position="262"/>
        <end position="285"/>
    </location>
</feature>
<accession>A0ABX0JE55</accession>
<evidence type="ECO:0000256" key="2">
    <source>
        <dbReference type="ARBA" id="ARBA00022448"/>
    </source>
</evidence>
<comment type="similarity">
    <text evidence="7">Belongs to the binding-protein-dependent transport system permease family.</text>
</comment>
<keyword evidence="10" id="KW-1185">Reference proteome</keyword>
<evidence type="ECO:0000256" key="3">
    <source>
        <dbReference type="ARBA" id="ARBA00022475"/>
    </source>
</evidence>
<feature type="transmembrane region" description="Helical" evidence="7">
    <location>
        <begin position="154"/>
        <end position="179"/>
    </location>
</feature>
<reference evidence="9" key="1">
    <citation type="submission" date="2020-03" db="EMBL/GenBank/DDBJ databases">
        <title>Draft sequencing of Paenibacilllus sp. S3N08.</title>
        <authorList>
            <person name="Kim D.-U."/>
        </authorList>
    </citation>
    <scope>NUCLEOTIDE SEQUENCE</scope>
    <source>
        <strain evidence="9">S3N08</strain>
    </source>
</reference>
<dbReference type="InterPro" id="IPR035906">
    <property type="entry name" value="MetI-like_sf"/>
</dbReference>
<feature type="transmembrane region" description="Helical" evidence="7">
    <location>
        <begin position="12"/>
        <end position="33"/>
    </location>
</feature>
<evidence type="ECO:0000256" key="7">
    <source>
        <dbReference type="RuleBase" id="RU363032"/>
    </source>
</evidence>
<dbReference type="PANTHER" id="PTHR30193">
    <property type="entry name" value="ABC TRANSPORTER PERMEASE PROTEIN"/>
    <property type="match status" value="1"/>
</dbReference>
<dbReference type="RefSeq" id="WP_166152796.1">
    <property type="nucleotide sequence ID" value="NZ_JAAOIW010000008.1"/>
</dbReference>
<evidence type="ECO:0000256" key="5">
    <source>
        <dbReference type="ARBA" id="ARBA00022989"/>
    </source>
</evidence>
<dbReference type="Proteomes" id="UP001165962">
    <property type="component" value="Unassembled WGS sequence"/>
</dbReference>
<evidence type="ECO:0000256" key="1">
    <source>
        <dbReference type="ARBA" id="ARBA00004651"/>
    </source>
</evidence>
<comment type="caution">
    <text evidence="9">The sequence shown here is derived from an EMBL/GenBank/DDBJ whole genome shotgun (WGS) entry which is preliminary data.</text>
</comment>
<dbReference type="Pfam" id="PF00528">
    <property type="entry name" value="BPD_transp_1"/>
    <property type="match status" value="1"/>
</dbReference>
<feature type="domain" description="ABC transmembrane type-1" evidence="8">
    <location>
        <begin position="71"/>
        <end position="281"/>
    </location>
</feature>
<feature type="transmembrane region" description="Helical" evidence="7">
    <location>
        <begin position="108"/>
        <end position="128"/>
    </location>
</feature>
<dbReference type="Gene3D" id="1.10.3720.10">
    <property type="entry name" value="MetI-like"/>
    <property type="match status" value="1"/>
</dbReference>
<dbReference type="SUPFAM" id="SSF161098">
    <property type="entry name" value="MetI-like"/>
    <property type="match status" value="1"/>
</dbReference>